<comment type="caution">
    <text evidence="2">The sequence shown here is derived from an EMBL/GenBank/DDBJ whole genome shotgun (WGS) entry which is preliminary data.</text>
</comment>
<dbReference type="AlphaFoldDB" id="A0A3P1T1R6"/>
<organism evidence="2 3">
    <name type="scientific">Arachnia propionica</name>
    <dbReference type="NCBI Taxonomy" id="1750"/>
    <lineage>
        <taxon>Bacteria</taxon>
        <taxon>Bacillati</taxon>
        <taxon>Actinomycetota</taxon>
        <taxon>Actinomycetes</taxon>
        <taxon>Propionibacteriales</taxon>
        <taxon>Propionibacteriaceae</taxon>
        <taxon>Arachnia</taxon>
    </lineage>
</organism>
<feature type="compositionally biased region" description="Basic and acidic residues" evidence="1">
    <location>
        <begin position="15"/>
        <end position="29"/>
    </location>
</feature>
<evidence type="ECO:0000313" key="3">
    <source>
        <dbReference type="Proteomes" id="UP000280819"/>
    </source>
</evidence>
<name>A0A3P1T1R6_9ACTN</name>
<dbReference type="Proteomes" id="UP000280819">
    <property type="component" value="Unassembled WGS sequence"/>
</dbReference>
<proteinExistence type="predicted"/>
<dbReference type="RefSeq" id="WP_124845983.1">
    <property type="nucleotide sequence ID" value="NZ_RQZG01000025.1"/>
</dbReference>
<sequence length="92" mass="10384">MNPNVRKAARTLDWLQDRTKSPEGLDPRHAQPSTLAAQTLALIAIADELHLANLLALRGHTIRDSDRDITELEHAMERSGLSWVEYAEKEDQ</sequence>
<dbReference type="EMBL" id="RQZG01000025">
    <property type="protein sequence ID" value="RRD03215.1"/>
    <property type="molecule type" value="Genomic_DNA"/>
</dbReference>
<feature type="region of interest" description="Disordered" evidence="1">
    <location>
        <begin position="1"/>
        <end position="31"/>
    </location>
</feature>
<accession>A0A3P1T1R6</accession>
<reference evidence="2 3" key="1">
    <citation type="submission" date="2018-11" db="EMBL/GenBank/DDBJ databases">
        <title>Genomes From Bacteria Associated with the Canine Oral Cavity: a Test Case for Automated Genome-Based Taxonomic Assignment.</title>
        <authorList>
            <person name="Coil D.A."/>
            <person name="Jospin G."/>
            <person name="Darling A.E."/>
            <person name="Wallis C."/>
            <person name="Davis I.J."/>
            <person name="Harris S."/>
            <person name="Eisen J.A."/>
            <person name="Holcombe L.J."/>
            <person name="O'Flynn C."/>
        </authorList>
    </citation>
    <scope>NUCLEOTIDE SEQUENCE [LARGE SCALE GENOMIC DNA]</scope>
    <source>
        <strain evidence="2 3">OH887_COT-365</strain>
    </source>
</reference>
<evidence type="ECO:0000256" key="1">
    <source>
        <dbReference type="SAM" id="MobiDB-lite"/>
    </source>
</evidence>
<gene>
    <name evidence="2" type="ORF">EII34_15015</name>
</gene>
<evidence type="ECO:0000313" key="2">
    <source>
        <dbReference type="EMBL" id="RRD03215.1"/>
    </source>
</evidence>
<protein>
    <submittedName>
        <fullName evidence="2">Uncharacterized protein</fullName>
    </submittedName>
</protein>